<gene>
    <name evidence="2" type="primary">FAM98A</name>
</gene>
<reference evidence="2" key="1">
    <citation type="submission" date="2016-05" db="EMBL/GenBank/DDBJ databases">
        <authorList>
            <person name="Lavstsen T."/>
            <person name="Jespersen J.S."/>
        </authorList>
    </citation>
    <scope>NUCLEOTIDE SEQUENCE</scope>
    <source>
        <tissue evidence="2">Brain</tissue>
    </source>
</reference>
<dbReference type="AlphaFoldDB" id="A0A1A7YM19"/>
<name>A0A1A7YM19_9TELE</name>
<dbReference type="EMBL" id="HADX01008962">
    <property type="protein sequence ID" value="SBP31194.1"/>
    <property type="molecule type" value="Transcribed_RNA"/>
</dbReference>
<evidence type="ECO:0000313" key="2">
    <source>
        <dbReference type="EMBL" id="SBP31194.1"/>
    </source>
</evidence>
<sequence length="49" mass="5175">EEAEEDKEVAGEAEEGRISIKEDSLNSSSNMEGSSYTRPASTRAATSPA</sequence>
<organism evidence="2">
    <name type="scientific">Iconisemion striatum</name>
    <dbReference type="NCBI Taxonomy" id="60296"/>
    <lineage>
        <taxon>Eukaryota</taxon>
        <taxon>Metazoa</taxon>
        <taxon>Chordata</taxon>
        <taxon>Craniata</taxon>
        <taxon>Vertebrata</taxon>
        <taxon>Euteleostomi</taxon>
        <taxon>Actinopterygii</taxon>
        <taxon>Neopterygii</taxon>
        <taxon>Teleostei</taxon>
        <taxon>Neoteleostei</taxon>
        <taxon>Acanthomorphata</taxon>
        <taxon>Ovalentaria</taxon>
        <taxon>Atherinomorphae</taxon>
        <taxon>Cyprinodontiformes</taxon>
        <taxon>Nothobranchiidae</taxon>
        <taxon>Iconisemion</taxon>
    </lineage>
</organism>
<reference evidence="2" key="2">
    <citation type="submission" date="2016-06" db="EMBL/GenBank/DDBJ databases">
        <title>The genome of a short-lived fish provides insights into sex chromosome evolution and the genetic control of aging.</title>
        <authorList>
            <person name="Reichwald K."/>
            <person name="Felder M."/>
            <person name="Petzold A."/>
            <person name="Koch P."/>
            <person name="Groth M."/>
            <person name="Platzer M."/>
        </authorList>
    </citation>
    <scope>NUCLEOTIDE SEQUENCE</scope>
    <source>
        <tissue evidence="2">Brain</tissue>
    </source>
</reference>
<feature type="non-terminal residue" evidence="2">
    <location>
        <position position="1"/>
    </location>
</feature>
<proteinExistence type="predicted"/>
<feature type="region of interest" description="Disordered" evidence="1">
    <location>
        <begin position="1"/>
        <end position="49"/>
    </location>
</feature>
<protein>
    <submittedName>
        <fullName evidence="2">Family with sequence similarity 98, member A</fullName>
    </submittedName>
</protein>
<feature type="compositionally biased region" description="Polar residues" evidence="1">
    <location>
        <begin position="36"/>
        <end position="49"/>
    </location>
</feature>
<accession>A0A1A7YM19</accession>
<feature type="compositionally biased region" description="Basic and acidic residues" evidence="1">
    <location>
        <begin position="8"/>
        <end position="24"/>
    </location>
</feature>
<feature type="compositionally biased region" description="Low complexity" evidence="1">
    <location>
        <begin position="25"/>
        <end position="35"/>
    </location>
</feature>
<feature type="non-terminal residue" evidence="2">
    <location>
        <position position="49"/>
    </location>
</feature>
<evidence type="ECO:0000256" key="1">
    <source>
        <dbReference type="SAM" id="MobiDB-lite"/>
    </source>
</evidence>